<evidence type="ECO:0000313" key="3">
    <source>
        <dbReference type="WBParaSite" id="TCLT_0000673801-mRNA-1"/>
    </source>
</evidence>
<gene>
    <name evidence="1" type="ORF">TCLT_LOCUS6727</name>
</gene>
<protein>
    <submittedName>
        <fullName evidence="3">AT-hook motif nuclear-localized protein</fullName>
    </submittedName>
</protein>
<dbReference type="AlphaFoldDB" id="A0A0N5D1K8"/>
<evidence type="ECO:0000313" key="2">
    <source>
        <dbReference type="Proteomes" id="UP000276776"/>
    </source>
</evidence>
<dbReference type="STRING" id="103827.A0A0N5D1K8"/>
<proteinExistence type="predicted"/>
<reference evidence="1 2" key="2">
    <citation type="submission" date="2018-11" db="EMBL/GenBank/DDBJ databases">
        <authorList>
            <consortium name="Pathogen Informatics"/>
        </authorList>
    </citation>
    <scope>NUCLEOTIDE SEQUENCE [LARGE SCALE GENOMIC DNA]</scope>
</reference>
<name>A0A0N5D1K8_THECL</name>
<dbReference type="WBParaSite" id="TCLT_0000673801-mRNA-1">
    <property type="protein sequence ID" value="TCLT_0000673801-mRNA-1"/>
    <property type="gene ID" value="TCLT_0000673801"/>
</dbReference>
<reference evidence="3" key="1">
    <citation type="submission" date="2016-04" db="UniProtKB">
        <authorList>
            <consortium name="WormBaseParasite"/>
        </authorList>
    </citation>
    <scope>IDENTIFICATION</scope>
</reference>
<sequence>MGVIATYNKEQVTGEMTTNKPKERQFQLVPVPGTFTRGRWKCWDYKDKSSETPKIIDFTDKSEKHSGSIVIGDSSLGHRVFNLAHTDATAEPNLMKTETSISAKSHPIDVPNPIKESSTIVVTSIAPSSVTPVNGTPSSPNISPVIINAAKVETKARNVAIGGGDNTIAHEKSFHQSTPAASTHLKATATVTAGNVAQGSHVIINISEASDSNSVMQPSLSSETVIVNVPSAAAEFEDS</sequence>
<dbReference type="EMBL" id="UYYF01004439">
    <property type="protein sequence ID" value="VDN04110.1"/>
    <property type="molecule type" value="Genomic_DNA"/>
</dbReference>
<organism evidence="3">
    <name type="scientific">Thelazia callipaeda</name>
    <name type="common">Oriental eyeworm</name>
    <name type="synonym">Parasitic nematode</name>
    <dbReference type="NCBI Taxonomy" id="103827"/>
    <lineage>
        <taxon>Eukaryota</taxon>
        <taxon>Metazoa</taxon>
        <taxon>Ecdysozoa</taxon>
        <taxon>Nematoda</taxon>
        <taxon>Chromadorea</taxon>
        <taxon>Rhabditida</taxon>
        <taxon>Spirurina</taxon>
        <taxon>Spiruromorpha</taxon>
        <taxon>Thelazioidea</taxon>
        <taxon>Thelaziidae</taxon>
        <taxon>Thelazia</taxon>
    </lineage>
</organism>
<dbReference type="OrthoDB" id="5806782at2759"/>
<accession>A0A0N5D1K8</accession>
<dbReference type="Proteomes" id="UP000276776">
    <property type="component" value="Unassembled WGS sequence"/>
</dbReference>
<evidence type="ECO:0000313" key="1">
    <source>
        <dbReference type="EMBL" id="VDN04110.1"/>
    </source>
</evidence>
<keyword evidence="2" id="KW-1185">Reference proteome</keyword>
<dbReference type="OMA" id="CRTFISH"/>